<dbReference type="CDD" id="cd13143">
    <property type="entry name" value="MATE_MepA_like"/>
    <property type="match status" value="1"/>
</dbReference>
<evidence type="ECO:0000256" key="4">
    <source>
        <dbReference type="ARBA" id="ARBA00022448"/>
    </source>
</evidence>
<dbReference type="InterPro" id="IPR045070">
    <property type="entry name" value="MATE_MepA-like"/>
</dbReference>
<comment type="subcellular location">
    <subcellularLocation>
        <location evidence="1">Cell inner membrane</location>
        <topology evidence="1">Multi-pass membrane protein</topology>
    </subcellularLocation>
</comment>
<feature type="transmembrane region" description="Helical" evidence="10">
    <location>
        <begin position="56"/>
        <end position="78"/>
    </location>
</feature>
<evidence type="ECO:0000256" key="6">
    <source>
        <dbReference type="ARBA" id="ARBA00022692"/>
    </source>
</evidence>
<feature type="transmembrane region" description="Helical" evidence="10">
    <location>
        <begin position="359"/>
        <end position="382"/>
    </location>
</feature>
<evidence type="ECO:0000313" key="11">
    <source>
        <dbReference type="EMBL" id="MCW7554985.1"/>
    </source>
</evidence>
<feature type="transmembrane region" description="Helical" evidence="10">
    <location>
        <begin position="169"/>
        <end position="190"/>
    </location>
</feature>
<protein>
    <recommendedName>
        <fullName evidence="3">Multidrug export protein MepA</fullName>
    </recommendedName>
</protein>
<evidence type="ECO:0000256" key="2">
    <source>
        <dbReference type="ARBA" id="ARBA00008417"/>
    </source>
</evidence>
<keyword evidence="4" id="KW-0813">Transport</keyword>
<feature type="transmembrane region" description="Helical" evidence="10">
    <location>
        <begin position="98"/>
        <end position="116"/>
    </location>
</feature>
<dbReference type="Proteomes" id="UP001209854">
    <property type="component" value="Unassembled WGS sequence"/>
</dbReference>
<dbReference type="PANTHER" id="PTHR43823">
    <property type="entry name" value="SPORULATION PROTEIN YKVU"/>
    <property type="match status" value="1"/>
</dbReference>
<proteinExistence type="inferred from homology"/>
<feature type="transmembrane region" description="Helical" evidence="10">
    <location>
        <begin position="285"/>
        <end position="304"/>
    </location>
</feature>
<dbReference type="EMBL" id="JAPFCC010000001">
    <property type="protein sequence ID" value="MCW7554985.1"/>
    <property type="molecule type" value="Genomic_DNA"/>
</dbReference>
<reference evidence="11 12" key="1">
    <citation type="submission" date="2022-10" db="EMBL/GenBank/DDBJ databases">
        <title>High-quality genome sequences of two octocoral-associated bacteria, Endozoicomonas euniceicola EF212 and Endozoicomonas gorgoniicola PS125.</title>
        <authorList>
            <person name="Chiou Y.-J."/>
            <person name="Chen Y.-H."/>
        </authorList>
    </citation>
    <scope>NUCLEOTIDE SEQUENCE [LARGE SCALE GENOMIC DNA]</scope>
    <source>
        <strain evidence="11 12">PS125</strain>
    </source>
</reference>
<keyword evidence="6 10" id="KW-0812">Transmembrane</keyword>
<dbReference type="InterPro" id="IPR048279">
    <property type="entry name" value="MdtK-like"/>
</dbReference>
<dbReference type="PANTHER" id="PTHR43823:SF3">
    <property type="entry name" value="MULTIDRUG EXPORT PROTEIN MEPA"/>
    <property type="match status" value="1"/>
</dbReference>
<gene>
    <name evidence="11" type="ORF">NX722_20645</name>
</gene>
<evidence type="ECO:0000256" key="9">
    <source>
        <dbReference type="ARBA" id="ARBA00023251"/>
    </source>
</evidence>
<keyword evidence="12" id="KW-1185">Reference proteome</keyword>
<keyword evidence="5" id="KW-1003">Cell membrane</keyword>
<evidence type="ECO:0000256" key="3">
    <source>
        <dbReference type="ARBA" id="ARBA00022106"/>
    </source>
</evidence>
<evidence type="ECO:0000256" key="7">
    <source>
        <dbReference type="ARBA" id="ARBA00022989"/>
    </source>
</evidence>
<feature type="transmembrane region" description="Helical" evidence="10">
    <location>
        <begin position="394"/>
        <end position="411"/>
    </location>
</feature>
<keyword evidence="8 10" id="KW-0472">Membrane</keyword>
<feature type="transmembrane region" description="Helical" evidence="10">
    <location>
        <begin position="136"/>
        <end position="157"/>
    </location>
</feature>
<keyword evidence="7 10" id="KW-1133">Transmembrane helix</keyword>
<comment type="similarity">
    <text evidence="2">Belongs to the multi antimicrobial extrusion (MATE) (TC 2.A.66.1) family. MepA subfamily.</text>
</comment>
<evidence type="ECO:0000256" key="1">
    <source>
        <dbReference type="ARBA" id="ARBA00004429"/>
    </source>
</evidence>
<feature type="transmembrane region" description="Helical" evidence="10">
    <location>
        <begin position="324"/>
        <end position="347"/>
    </location>
</feature>
<keyword evidence="9" id="KW-0046">Antibiotic resistance</keyword>
<evidence type="ECO:0000313" key="12">
    <source>
        <dbReference type="Proteomes" id="UP001209854"/>
    </source>
</evidence>
<evidence type="ECO:0000256" key="8">
    <source>
        <dbReference type="ARBA" id="ARBA00023136"/>
    </source>
</evidence>
<evidence type="ECO:0000256" key="10">
    <source>
        <dbReference type="SAM" id="Phobius"/>
    </source>
</evidence>
<name>A0ABT3N038_9GAMM</name>
<evidence type="ECO:0000256" key="5">
    <source>
        <dbReference type="ARBA" id="ARBA00022475"/>
    </source>
</evidence>
<organism evidence="11 12">
    <name type="scientific">Endozoicomonas gorgoniicola</name>
    <dbReference type="NCBI Taxonomy" id="1234144"/>
    <lineage>
        <taxon>Bacteria</taxon>
        <taxon>Pseudomonadati</taxon>
        <taxon>Pseudomonadota</taxon>
        <taxon>Gammaproteobacteria</taxon>
        <taxon>Oceanospirillales</taxon>
        <taxon>Endozoicomonadaceae</taxon>
        <taxon>Endozoicomonas</taxon>
    </lineage>
</organism>
<feature type="transmembrane region" description="Helical" evidence="10">
    <location>
        <begin position="239"/>
        <end position="265"/>
    </location>
</feature>
<feature type="transmembrane region" description="Helical" evidence="10">
    <location>
        <begin position="417"/>
        <end position="436"/>
    </location>
</feature>
<dbReference type="PIRSF" id="PIRSF006603">
    <property type="entry name" value="DinF"/>
    <property type="match status" value="1"/>
</dbReference>
<dbReference type="InterPro" id="IPR002528">
    <property type="entry name" value="MATE_fam"/>
</dbReference>
<accession>A0ABT3N038</accession>
<dbReference type="RefSeq" id="WP_262564748.1">
    <property type="nucleotide sequence ID" value="NZ_JAPFCC010000001.1"/>
</dbReference>
<feature type="transmembrane region" description="Helical" evidence="10">
    <location>
        <begin position="196"/>
        <end position="218"/>
    </location>
</feature>
<comment type="caution">
    <text evidence="11">The sequence shown here is derived from an EMBL/GenBank/DDBJ whole genome shotgun (WGS) entry which is preliminary data.</text>
</comment>
<feature type="transmembrane region" description="Helical" evidence="10">
    <location>
        <begin position="16"/>
        <end position="36"/>
    </location>
</feature>
<dbReference type="InterPro" id="IPR051327">
    <property type="entry name" value="MATE_MepA_subfamily"/>
</dbReference>
<dbReference type="Pfam" id="PF01554">
    <property type="entry name" value="MatE"/>
    <property type="match status" value="2"/>
</dbReference>
<sequence length="455" mass="49389">MSQTIDLQSGSIGKTLFRYAVPSTMAVWIFALYTMVDGMFVGRGVGADALAAVNLSMPYISIMFAISILVTIGSATIVGAKRGEGKHEDASRLFSSTIYALLIFGALVCTLSYIFIEDIAVLLGAQDELVPMVVEYLQTLLLFNTFYLVAYSMEVFVKVDGFPRLELMVICVAAAMNIVLDYILVIRLGMGLRGAAIATGCAQMTQATLLLLHFTGYLGKTGTLKFVRVMPKLRELFRFVKIGGPDCITEMSAGLILLLFNNMILAYLGTSELSAFSVIGYANNLMLLTMIGLTQGMQPIVTFLRGRQDYVRITEAINLTIRTALMICTAAYAGIFFFGHHLAALFLNDAQLISLSHQFMKVFCLAFILMGANIVISGFFTALEQPRLAGTLSLMRGGVLSFILLMALPVVMGSEGIWVVAPVSELATFVVGIILLKQKLNQWKSIAVVGQAAIA</sequence>